<protein>
    <submittedName>
        <fullName evidence="3">2-polyprenyl-6-methoxyphenol hydroxylase-like FAD-dependent oxidoreductase</fullName>
    </submittedName>
</protein>
<dbReference type="GO" id="GO:0071949">
    <property type="term" value="F:FAD binding"/>
    <property type="evidence" value="ECO:0007669"/>
    <property type="project" value="InterPro"/>
</dbReference>
<dbReference type="PANTHER" id="PTHR47469:SF2">
    <property type="entry name" value="OS06G0597600 PROTEIN"/>
    <property type="match status" value="1"/>
</dbReference>
<name>A0A368XT69_9BURK</name>
<accession>A0A368XT69</accession>
<dbReference type="Proteomes" id="UP000252884">
    <property type="component" value="Unassembled WGS sequence"/>
</dbReference>
<keyword evidence="4" id="KW-1185">Reference proteome</keyword>
<organism evidence="3 4">
    <name type="scientific">Pseudorhodoferax soli</name>
    <dbReference type="NCBI Taxonomy" id="545864"/>
    <lineage>
        <taxon>Bacteria</taxon>
        <taxon>Pseudomonadati</taxon>
        <taxon>Pseudomonadota</taxon>
        <taxon>Betaproteobacteria</taxon>
        <taxon>Burkholderiales</taxon>
        <taxon>Comamonadaceae</taxon>
    </lineage>
</organism>
<dbReference type="SUPFAM" id="SSF51905">
    <property type="entry name" value="FAD/NAD(P)-binding domain"/>
    <property type="match status" value="1"/>
</dbReference>
<feature type="domain" description="FAD-binding" evidence="1">
    <location>
        <begin position="9"/>
        <end position="160"/>
    </location>
</feature>
<dbReference type="InterPro" id="IPR054707">
    <property type="entry name" value="DhpH_subs-bd"/>
</dbReference>
<dbReference type="RefSeq" id="WP_114468504.1">
    <property type="nucleotide sequence ID" value="NZ_QPJK01000004.1"/>
</dbReference>
<sequence>MTDAAPPRALVIGGSLAGLFTATALRAIGWRVDVFERSPSALDSRGGGIVLQPDVVQALRFAGIAHEGALGVRSGDRIFLDRHGQVLQRMAMPQTQTSWSLVHGTLARALPDGIGHRGETLAGFETAGHTVTAHFASGRVERGDLLVGADGPLSTVRAAVLPQLAPAYAGYTAWRGLLPEGALTERATAQLGGTFAFQDGPGFQFLAYLVPGQDDRTTPGARRWNWVWHRRLDAGAPFDAAMTDTHGRRRAYSVPPGALRPEIAQGVRNAAHASLAPSFSDLVAATEEPFAQAITDLRVPTMVFGRAIVLGDAAFIPRPHTAGGAAKAAADAMALAQALRSVADVDEALAGWNRSQMRVGTAMCDRGIALGNSIVGLGRAGR</sequence>
<dbReference type="SUPFAM" id="SSF54373">
    <property type="entry name" value="FAD-linked reductases, C-terminal domain"/>
    <property type="match status" value="1"/>
</dbReference>
<dbReference type="Gene3D" id="3.50.50.60">
    <property type="entry name" value="FAD/NAD(P)-binding domain"/>
    <property type="match status" value="2"/>
</dbReference>
<comment type="caution">
    <text evidence="3">The sequence shown here is derived from an EMBL/GenBank/DDBJ whole genome shotgun (WGS) entry which is preliminary data.</text>
</comment>
<dbReference type="AlphaFoldDB" id="A0A368XT69"/>
<evidence type="ECO:0000313" key="4">
    <source>
        <dbReference type="Proteomes" id="UP000252884"/>
    </source>
</evidence>
<reference evidence="3 4" key="1">
    <citation type="submission" date="2018-07" db="EMBL/GenBank/DDBJ databases">
        <title>Genomic Encyclopedia of Type Strains, Phase IV (KMG-IV): sequencing the most valuable type-strain genomes for metagenomic binning, comparative biology and taxonomic classification.</title>
        <authorList>
            <person name="Goeker M."/>
        </authorList>
    </citation>
    <scope>NUCLEOTIDE SEQUENCE [LARGE SCALE GENOMIC DNA]</scope>
    <source>
        <strain evidence="3 4">DSM 21634</strain>
    </source>
</reference>
<evidence type="ECO:0000259" key="2">
    <source>
        <dbReference type="Pfam" id="PF22607"/>
    </source>
</evidence>
<dbReference type="NCBIfam" id="NF005566">
    <property type="entry name" value="PRK07236.1"/>
    <property type="match status" value="1"/>
</dbReference>
<feature type="domain" description="2,6-dihydroxypyridine 3-monooxygenase substrate binding" evidence="2">
    <location>
        <begin position="168"/>
        <end position="296"/>
    </location>
</feature>
<dbReference type="InterPro" id="IPR053212">
    <property type="entry name" value="DHP_3-monooxygenase"/>
</dbReference>
<dbReference type="InterPro" id="IPR002938">
    <property type="entry name" value="FAD-bd"/>
</dbReference>
<dbReference type="InterPro" id="IPR036188">
    <property type="entry name" value="FAD/NAD-bd_sf"/>
</dbReference>
<evidence type="ECO:0000313" key="3">
    <source>
        <dbReference type="EMBL" id="RCW71250.1"/>
    </source>
</evidence>
<dbReference type="Pfam" id="PF22607">
    <property type="entry name" value="FAD_binding-like"/>
    <property type="match status" value="1"/>
</dbReference>
<dbReference type="PANTHER" id="PTHR47469">
    <property type="entry name" value="MONOOXYGENASE-LIKE"/>
    <property type="match status" value="1"/>
</dbReference>
<evidence type="ECO:0000259" key="1">
    <source>
        <dbReference type="Pfam" id="PF01494"/>
    </source>
</evidence>
<dbReference type="OrthoDB" id="8591538at2"/>
<dbReference type="Pfam" id="PF01494">
    <property type="entry name" value="FAD_binding_3"/>
    <property type="match status" value="1"/>
</dbReference>
<proteinExistence type="predicted"/>
<dbReference type="PRINTS" id="PR00420">
    <property type="entry name" value="RNGMNOXGNASE"/>
</dbReference>
<gene>
    <name evidence="3" type="ORF">DES41_10469</name>
</gene>
<dbReference type="EMBL" id="QPJK01000004">
    <property type="protein sequence ID" value="RCW71250.1"/>
    <property type="molecule type" value="Genomic_DNA"/>
</dbReference>